<dbReference type="RefSeq" id="WP_116687735.1">
    <property type="nucleotide sequence ID" value="NZ_CAWNYD010000005.1"/>
</dbReference>
<accession>A0A2V1GUU6</accession>
<reference evidence="1 2" key="1">
    <citation type="submission" date="2018-04" db="EMBL/GenBank/DDBJ databases">
        <title>Thalassorhabdus spongiae gen. nov., sp. nov., isolated from a marine sponge in South-West Iceland.</title>
        <authorList>
            <person name="Knobloch S."/>
            <person name="Daussin A."/>
            <person name="Johannsson R."/>
            <person name="Marteinsson V.T."/>
        </authorList>
    </citation>
    <scope>NUCLEOTIDE SEQUENCE [LARGE SCALE GENOMIC DNA]</scope>
    <source>
        <strain evidence="1 2">Hp12</strain>
    </source>
</reference>
<organism evidence="1 2">
    <name type="scientific">Pelagibaculum spongiae</name>
    <dbReference type="NCBI Taxonomy" id="2080658"/>
    <lineage>
        <taxon>Bacteria</taxon>
        <taxon>Pseudomonadati</taxon>
        <taxon>Pseudomonadota</taxon>
        <taxon>Gammaproteobacteria</taxon>
        <taxon>Oceanospirillales</taxon>
        <taxon>Pelagibaculum</taxon>
    </lineage>
</organism>
<protein>
    <submittedName>
        <fullName evidence="1">Uncharacterized protein</fullName>
    </submittedName>
</protein>
<dbReference type="AlphaFoldDB" id="A0A2V1GUU6"/>
<sequence>MTNKSGKLNVWEKMADGMMKIAGDDISSHFTPSGIPRELKRSTSWFKKTKTSELTSYENNSYVACILYLEISEDFWGGDWKNGDKETMLRDEYKYRNFLLRWPGTRSGLDIVFFSQELASLKTKGLVGKIHQKLQLEMISGLAKRYIKSKNCFFIVEVKDVYNEIRYFPFLFFEDYISFFDSMVGEITIDVGPEGFDDVVKKIIMSYLMRYYAVILRAEVTIAEVICPREKKT</sequence>
<dbReference type="Proteomes" id="UP000244906">
    <property type="component" value="Unassembled WGS sequence"/>
</dbReference>
<evidence type="ECO:0000313" key="1">
    <source>
        <dbReference type="EMBL" id="PVZ68407.1"/>
    </source>
</evidence>
<gene>
    <name evidence="1" type="ORF">DC094_14105</name>
</gene>
<proteinExistence type="predicted"/>
<evidence type="ECO:0000313" key="2">
    <source>
        <dbReference type="Proteomes" id="UP000244906"/>
    </source>
</evidence>
<name>A0A2V1GUU6_9GAMM</name>
<dbReference type="EMBL" id="QDDL01000005">
    <property type="protein sequence ID" value="PVZ68407.1"/>
    <property type="molecule type" value="Genomic_DNA"/>
</dbReference>
<comment type="caution">
    <text evidence="1">The sequence shown here is derived from an EMBL/GenBank/DDBJ whole genome shotgun (WGS) entry which is preliminary data.</text>
</comment>
<keyword evidence="2" id="KW-1185">Reference proteome</keyword>